<dbReference type="EMBL" id="UINC01139751">
    <property type="protein sequence ID" value="SVD26495.1"/>
    <property type="molecule type" value="Genomic_DNA"/>
</dbReference>
<dbReference type="PROSITE" id="PS51379">
    <property type="entry name" value="4FE4S_FER_2"/>
    <property type="match status" value="1"/>
</dbReference>
<dbReference type="InterPro" id="IPR017896">
    <property type="entry name" value="4Fe4S_Fe-S-bd"/>
</dbReference>
<dbReference type="AlphaFoldDB" id="A0A382TXR9"/>
<evidence type="ECO:0000313" key="2">
    <source>
        <dbReference type="EMBL" id="SVD26495.1"/>
    </source>
</evidence>
<dbReference type="PANTHER" id="PTHR42827:SF1">
    <property type="entry name" value="IRON-SULFUR CLUSTER-BINDING PROTEIN"/>
    <property type="match status" value="1"/>
</dbReference>
<accession>A0A382TXR9</accession>
<dbReference type="InterPro" id="IPR017900">
    <property type="entry name" value="4Fe4S_Fe_S_CS"/>
</dbReference>
<protein>
    <recommendedName>
        <fullName evidence="1">4Fe-4S ferredoxin-type domain-containing protein</fullName>
    </recommendedName>
</protein>
<proteinExistence type="predicted"/>
<dbReference type="PROSITE" id="PS00198">
    <property type="entry name" value="4FE4S_FER_1"/>
    <property type="match status" value="1"/>
</dbReference>
<organism evidence="2">
    <name type="scientific">marine metagenome</name>
    <dbReference type="NCBI Taxonomy" id="408172"/>
    <lineage>
        <taxon>unclassified sequences</taxon>
        <taxon>metagenomes</taxon>
        <taxon>ecological metagenomes</taxon>
    </lineage>
</organism>
<feature type="non-terminal residue" evidence="2">
    <location>
        <position position="1"/>
    </location>
</feature>
<feature type="domain" description="4Fe-4S ferredoxin-type" evidence="1">
    <location>
        <begin position="126"/>
        <end position="156"/>
    </location>
</feature>
<evidence type="ECO:0000259" key="1">
    <source>
        <dbReference type="PROSITE" id="PS51379"/>
    </source>
</evidence>
<name>A0A382TXR9_9ZZZZ</name>
<gene>
    <name evidence="2" type="ORF">METZ01_LOCUS379349</name>
</gene>
<dbReference type="PANTHER" id="PTHR42827">
    <property type="entry name" value="IRON-SULFUR CLUSTER-BINDING PROTEIN-RELATED"/>
    <property type="match status" value="1"/>
</dbReference>
<sequence length="285" mass="33086">EIWDVGVITADEFLQVALMPIKSNLQSFGQNFTNNIHFNGICNSLILAQKGHTWDYTHYSQSVEIMKGSQYDRWFPSYTNFKEAALRAGIGVRARNGLIYNYKFGFDVHFCSISFQDEIIDCPTDKRHNKKLWATCTDCDDCMRGCPVKAIHNKEEPNWLNSTDCDRMITFGIPERPDIPSIKDFWHKNLYPEIPQEEMDNVWDQYELADLIHKMGGEKEHSATFMWGRNGYDFDGQVVRDKDGEAVNVPFCRECTSQPMCSKWDGAFPYDRMQGRIKDIEERNA</sequence>
<reference evidence="2" key="1">
    <citation type="submission" date="2018-05" db="EMBL/GenBank/DDBJ databases">
        <authorList>
            <person name="Lanie J.A."/>
            <person name="Ng W.-L."/>
            <person name="Kazmierczak K.M."/>
            <person name="Andrzejewski T.M."/>
            <person name="Davidsen T.M."/>
            <person name="Wayne K.J."/>
            <person name="Tettelin H."/>
            <person name="Glass J.I."/>
            <person name="Rusch D."/>
            <person name="Podicherti R."/>
            <person name="Tsui H.-C.T."/>
            <person name="Winkler M.E."/>
        </authorList>
    </citation>
    <scope>NUCLEOTIDE SEQUENCE</scope>
</reference>